<sequence length="488" mass="52373">MELHRIGASALARRIKDGEVTAEAALEHFIDRIERLDGALNAVVVRRFEQARERAREADRALARGEDWGALHGVPMTVKETYEIAGWPTTAGIEALRDHVSERTSVAVQRLLDAGAVIFGKTNVPAYASDLQTYNDIYGTTRNPWNPDLTPGGSSGGAAAALAAGFTPLELGSDIGGSIRTPAAFCGVCGLKPSFGLISTRGHVPGPPGALARRDLSVAGPLARHVAELEQALTILAAPDEEEATAWRLELPPARHRALKDFRVATWLDDPRCPVDRPIVDALEGLSARLAELGASVDAGARPDGVTLGEAHDIYYRLLTGTMGEGLPSGLYDQLREAAGQAPADDQSYRTLFARGATQSHADWQRSHEQRSVMRAAWARFFQDFDVMLCPVVQILPFSHRHTPGPDQRTLTVNGVEQPYMDILVWVGLAGAVYLPAATVPIGLTEDGRPLAVQVIGPYLEDRTVLAFAAALESLVEPLPQAPLAAPA</sequence>
<comment type="caution">
    <text evidence="2">The sequence shown here is derived from an EMBL/GenBank/DDBJ whole genome shotgun (WGS) entry which is preliminary data.</text>
</comment>
<dbReference type="Gene3D" id="3.90.1300.10">
    <property type="entry name" value="Amidase signature (AS) domain"/>
    <property type="match status" value="1"/>
</dbReference>
<dbReference type="InterPro" id="IPR052739">
    <property type="entry name" value="FAAH2"/>
</dbReference>
<feature type="domain" description="Amidase" evidence="1">
    <location>
        <begin position="25"/>
        <end position="466"/>
    </location>
</feature>
<name>A0ABS0ADD1_9GAMM</name>
<dbReference type="InterPro" id="IPR036928">
    <property type="entry name" value="AS_sf"/>
</dbReference>
<dbReference type="RefSeq" id="WP_194855218.1">
    <property type="nucleotide sequence ID" value="NZ_ARXR01000004.1"/>
</dbReference>
<dbReference type="PIRSF" id="PIRSF001221">
    <property type="entry name" value="Amidase_fungi"/>
    <property type="match status" value="1"/>
</dbReference>
<evidence type="ECO:0000313" key="2">
    <source>
        <dbReference type="EMBL" id="MBF5052153.1"/>
    </source>
</evidence>
<gene>
    <name evidence="2" type="ORF">ISO4_00755</name>
</gene>
<dbReference type="NCBIfam" id="NF004816">
    <property type="entry name" value="PRK06170.1"/>
    <property type="match status" value="1"/>
</dbReference>
<keyword evidence="3" id="KW-1185">Reference proteome</keyword>
<dbReference type="PANTHER" id="PTHR43372">
    <property type="entry name" value="FATTY-ACID AMIDE HYDROLASE"/>
    <property type="match status" value="1"/>
</dbReference>
<dbReference type="EMBL" id="ARXR01000004">
    <property type="protein sequence ID" value="MBF5052153.1"/>
    <property type="molecule type" value="Genomic_DNA"/>
</dbReference>
<dbReference type="Proteomes" id="UP000644441">
    <property type="component" value="Unassembled WGS sequence"/>
</dbReference>
<dbReference type="SUPFAM" id="SSF75304">
    <property type="entry name" value="Amidase signature (AS) enzymes"/>
    <property type="match status" value="1"/>
</dbReference>
<evidence type="ECO:0000259" key="1">
    <source>
        <dbReference type="Pfam" id="PF01425"/>
    </source>
</evidence>
<dbReference type="InterPro" id="IPR023631">
    <property type="entry name" value="Amidase_dom"/>
</dbReference>
<protein>
    <submittedName>
        <fullName evidence="2">Amidase</fullName>
    </submittedName>
</protein>
<accession>A0ABS0ADD1</accession>
<dbReference type="Pfam" id="PF01425">
    <property type="entry name" value="Amidase"/>
    <property type="match status" value="1"/>
</dbReference>
<evidence type="ECO:0000313" key="3">
    <source>
        <dbReference type="Proteomes" id="UP000644441"/>
    </source>
</evidence>
<reference evidence="2 3" key="1">
    <citation type="submission" date="2012-09" db="EMBL/GenBank/DDBJ databases">
        <title>Genome Sequence of alkane-degrading Bacterium Alcanivorax venustensis ISO4.</title>
        <authorList>
            <person name="Lai Q."/>
            <person name="Shao Z."/>
        </authorList>
    </citation>
    <scope>NUCLEOTIDE SEQUENCE [LARGE SCALE GENOMIC DNA]</scope>
    <source>
        <strain evidence="2 3">ISO4</strain>
    </source>
</reference>
<proteinExistence type="predicted"/>
<dbReference type="PANTHER" id="PTHR43372:SF4">
    <property type="entry name" value="FATTY-ACID AMIDE HYDROLASE 2"/>
    <property type="match status" value="1"/>
</dbReference>
<organism evidence="2 3">
    <name type="scientific">Alloalcanivorax venustensis ISO4</name>
    <dbReference type="NCBI Taxonomy" id="1177184"/>
    <lineage>
        <taxon>Bacteria</taxon>
        <taxon>Pseudomonadati</taxon>
        <taxon>Pseudomonadota</taxon>
        <taxon>Gammaproteobacteria</taxon>
        <taxon>Oceanospirillales</taxon>
        <taxon>Alcanivoracaceae</taxon>
        <taxon>Alloalcanivorax</taxon>
    </lineage>
</organism>